<dbReference type="EMBL" id="RZTZ01000001">
    <property type="protein sequence ID" value="RVT67524.1"/>
    <property type="molecule type" value="Genomic_DNA"/>
</dbReference>
<comment type="function">
    <text evidence="2 12">Activation of anaerobic ribonucleoside-triphosphate reductase under anaerobic conditions by generation of an organic free radical, using S-adenosylmethionine and reduced flavodoxin as cosubstrates to produce 5'-deoxy-adenosine.</text>
</comment>
<dbReference type="GO" id="GO:0051539">
    <property type="term" value="F:4 iron, 4 sulfur cluster binding"/>
    <property type="evidence" value="ECO:0007669"/>
    <property type="project" value="UniProtKB-KW"/>
</dbReference>
<dbReference type="Proteomes" id="UP000288024">
    <property type="component" value="Unassembled WGS sequence"/>
</dbReference>
<organism evidence="14 15">
    <name type="scientific">Niallia taxi</name>
    <dbReference type="NCBI Taxonomy" id="2499688"/>
    <lineage>
        <taxon>Bacteria</taxon>
        <taxon>Bacillati</taxon>
        <taxon>Bacillota</taxon>
        <taxon>Bacilli</taxon>
        <taxon>Bacillales</taxon>
        <taxon>Bacillaceae</taxon>
        <taxon>Niallia</taxon>
    </lineage>
</organism>
<dbReference type="SFLD" id="SFLDF00299">
    <property type="entry name" value="anaerobic_ribonucleoside-triph"/>
    <property type="match status" value="1"/>
</dbReference>
<evidence type="ECO:0000256" key="12">
    <source>
        <dbReference type="PIRNR" id="PIRNR000368"/>
    </source>
</evidence>
<keyword evidence="7" id="KW-0479">Metal-binding</keyword>
<dbReference type="Pfam" id="PF13353">
    <property type="entry name" value="Fer4_12"/>
    <property type="match status" value="1"/>
</dbReference>
<comment type="catalytic activity">
    <reaction evidence="11">
        <text>glycyl-[protein] + reduced [flavodoxin] + S-adenosyl-L-methionine = glycin-2-yl radical-[protein] + semiquinone [flavodoxin] + 5'-deoxyadenosine + L-methionine + H(+)</text>
        <dbReference type="Rhea" id="RHEA:61976"/>
        <dbReference type="Rhea" id="RHEA-COMP:10622"/>
        <dbReference type="Rhea" id="RHEA-COMP:14480"/>
        <dbReference type="Rhea" id="RHEA-COMP:15993"/>
        <dbReference type="Rhea" id="RHEA-COMP:15994"/>
        <dbReference type="ChEBI" id="CHEBI:15378"/>
        <dbReference type="ChEBI" id="CHEBI:17319"/>
        <dbReference type="ChEBI" id="CHEBI:29947"/>
        <dbReference type="ChEBI" id="CHEBI:32722"/>
        <dbReference type="ChEBI" id="CHEBI:57618"/>
        <dbReference type="ChEBI" id="CHEBI:57844"/>
        <dbReference type="ChEBI" id="CHEBI:59789"/>
        <dbReference type="ChEBI" id="CHEBI:140311"/>
    </reaction>
</comment>
<dbReference type="EC" id="1.97.1.-" evidence="12"/>
<dbReference type="GO" id="GO:0043365">
    <property type="term" value="F:[formate-C-acetyltransferase]-activating enzyme activity"/>
    <property type="evidence" value="ECO:0007669"/>
    <property type="project" value="InterPro"/>
</dbReference>
<evidence type="ECO:0000256" key="6">
    <source>
        <dbReference type="ARBA" id="ARBA00022691"/>
    </source>
</evidence>
<evidence type="ECO:0000256" key="3">
    <source>
        <dbReference type="ARBA" id="ARBA00009777"/>
    </source>
</evidence>
<reference evidence="14 15" key="1">
    <citation type="submission" date="2019-01" db="EMBL/GenBank/DDBJ databases">
        <title>Bacillus sp. M5HDSG1-1, whole genome shotgun sequence.</title>
        <authorList>
            <person name="Tuo L."/>
        </authorList>
    </citation>
    <scope>NUCLEOTIDE SEQUENCE [LARGE SCALE GENOMIC DNA]</scope>
    <source>
        <strain evidence="14 15">M5HDSG1-1</strain>
    </source>
</reference>
<dbReference type="InterPro" id="IPR012837">
    <property type="entry name" value="NrdG"/>
</dbReference>
<dbReference type="InterPro" id="IPR034457">
    <property type="entry name" value="Organic_radical-activating"/>
</dbReference>
<feature type="domain" description="Radical SAM core" evidence="13">
    <location>
        <begin position="12"/>
        <end position="161"/>
    </location>
</feature>
<gene>
    <name evidence="14" type="primary">nrdG</name>
    <name evidence="14" type="ORF">EM808_03325</name>
</gene>
<keyword evidence="15" id="KW-1185">Reference proteome</keyword>
<evidence type="ECO:0000256" key="1">
    <source>
        <dbReference type="ARBA" id="ARBA00001966"/>
    </source>
</evidence>
<dbReference type="GO" id="GO:0046872">
    <property type="term" value="F:metal ion binding"/>
    <property type="evidence" value="ECO:0007669"/>
    <property type="project" value="UniProtKB-KW"/>
</dbReference>
<evidence type="ECO:0000256" key="2">
    <source>
        <dbReference type="ARBA" id="ARBA00003852"/>
    </source>
</evidence>
<keyword evidence="6" id="KW-0949">S-adenosyl-L-methionine</keyword>
<dbReference type="GO" id="GO:0004748">
    <property type="term" value="F:ribonucleoside-diphosphate reductase activity, thioredoxin disulfide as acceptor"/>
    <property type="evidence" value="ECO:0007669"/>
    <property type="project" value="TreeGrafter"/>
</dbReference>
<dbReference type="RefSeq" id="WP_127735792.1">
    <property type="nucleotide sequence ID" value="NZ_CAJCKN010000052.1"/>
</dbReference>
<evidence type="ECO:0000313" key="15">
    <source>
        <dbReference type="Proteomes" id="UP000288024"/>
    </source>
</evidence>
<comment type="similarity">
    <text evidence="3 12">Belongs to the organic radical-activating enzymes family.</text>
</comment>
<evidence type="ECO:0000256" key="7">
    <source>
        <dbReference type="ARBA" id="ARBA00022723"/>
    </source>
</evidence>
<evidence type="ECO:0000256" key="4">
    <source>
        <dbReference type="ARBA" id="ARBA00014281"/>
    </source>
</evidence>
<keyword evidence="8 12" id="KW-0560">Oxidoreductase</keyword>
<comment type="caution">
    <text evidence="14">The sequence shown here is derived from an EMBL/GenBank/DDBJ whole genome shotgun (WGS) entry which is preliminary data.</text>
</comment>
<evidence type="ECO:0000259" key="13">
    <source>
        <dbReference type="PROSITE" id="PS51918"/>
    </source>
</evidence>
<protein>
    <recommendedName>
        <fullName evidence="4 12">Anaerobic ribonucleoside-triphosphate reductase-activating protein</fullName>
        <ecNumber evidence="12">1.97.1.-</ecNumber>
    </recommendedName>
</protein>
<accession>A0A437KGX3</accession>
<dbReference type="Gene3D" id="3.20.20.70">
    <property type="entry name" value="Aldolase class I"/>
    <property type="match status" value="1"/>
</dbReference>
<dbReference type="PIRSF" id="PIRSF000368">
    <property type="entry name" value="NrdG"/>
    <property type="match status" value="1"/>
</dbReference>
<dbReference type="InterPro" id="IPR058240">
    <property type="entry name" value="rSAM_sf"/>
</dbReference>
<dbReference type="InterPro" id="IPR007197">
    <property type="entry name" value="rSAM"/>
</dbReference>
<dbReference type="PANTHER" id="PTHR30352">
    <property type="entry name" value="PYRUVATE FORMATE-LYASE-ACTIVATING ENZYME"/>
    <property type="match status" value="1"/>
</dbReference>
<dbReference type="PROSITE" id="PS01087">
    <property type="entry name" value="RADICAL_ACTIVATING"/>
    <property type="match status" value="1"/>
</dbReference>
<dbReference type="NCBIfam" id="TIGR02491">
    <property type="entry name" value="NrdG"/>
    <property type="match status" value="1"/>
</dbReference>
<keyword evidence="10" id="KW-0411">Iron-sulfur</keyword>
<evidence type="ECO:0000256" key="10">
    <source>
        <dbReference type="ARBA" id="ARBA00023014"/>
    </source>
</evidence>
<keyword evidence="5" id="KW-0004">4Fe-4S</keyword>
<keyword evidence="9" id="KW-0408">Iron</keyword>
<dbReference type="InterPro" id="IPR013785">
    <property type="entry name" value="Aldolase_TIM"/>
</dbReference>
<dbReference type="SFLD" id="SFLDG01063">
    <property type="entry name" value="activating_enzymes__group_1"/>
    <property type="match status" value="1"/>
</dbReference>
<proteinExistence type="inferred from homology"/>
<dbReference type="SFLD" id="SFLDS00029">
    <property type="entry name" value="Radical_SAM"/>
    <property type="match status" value="1"/>
</dbReference>
<sequence>MRVLNIIQDSIVDGPGLRSTVFFAGCPHKCRGCHNPQSWNVAGGKELKTMEIFELLMKNTLNDITFSGGEPFYQCHDELLTLASALKERGKNIWCYTGYTWEELISRQSSKAICKLIDVVVDGPFVAEKRDLTLSFMGSRNQRLIDCSRSLSEEKTLLYII</sequence>
<name>A0A437KGX3_9BACI</name>
<evidence type="ECO:0000256" key="11">
    <source>
        <dbReference type="ARBA" id="ARBA00047365"/>
    </source>
</evidence>
<dbReference type="AlphaFoldDB" id="A0A437KGX3"/>
<evidence type="ECO:0000256" key="9">
    <source>
        <dbReference type="ARBA" id="ARBA00023004"/>
    </source>
</evidence>
<evidence type="ECO:0000256" key="8">
    <source>
        <dbReference type="ARBA" id="ARBA00023002"/>
    </source>
</evidence>
<dbReference type="PROSITE" id="PS51918">
    <property type="entry name" value="RADICAL_SAM"/>
    <property type="match status" value="1"/>
</dbReference>
<comment type="cofactor">
    <cofactor evidence="1">
        <name>[4Fe-4S] cluster</name>
        <dbReference type="ChEBI" id="CHEBI:49883"/>
    </cofactor>
</comment>
<dbReference type="GeneID" id="87615703"/>
<evidence type="ECO:0000256" key="5">
    <source>
        <dbReference type="ARBA" id="ARBA00022485"/>
    </source>
</evidence>
<dbReference type="SUPFAM" id="SSF102114">
    <property type="entry name" value="Radical SAM enzymes"/>
    <property type="match status" value="1"/>
</dbReference>
<dbReference type="SFLD" id="SFLDG01066">
    <property type="entry name" value="organic_radical-activating_enz"/>
    <property type="match status" value="1"/>
</dbReference>
<dbReference type="InterPro" id="IPR001989">
    <property type="entry name" value="Radical_activat_CS"/>
</dbReference>
<evidence type="ECO:0000313" key="14">
    <source>
        <dbReference type="EMBL" id="RVT67524.1"/>
    </source>
</evidence>
<dbReference type="PANTHER" id="PTHR30352:SF2">
    <property type="entry name" value="ANAEROBIC RIBONUCLEOSIDE-TRIPHOSPHATE REDUCTASE-ACTIVATING PROTEIN"/>
    <property type="match status" value="1"/>
</dbReference>